<dbReference type="EMBL" id="UGRP01000001">
    <property type="protein sequence ID" value="SUA19615.1"/>
    <property type="molecule type" value="Genomic_DNA"/>
</dbReference>
<dbReference type="Proteomes" id="UP000254176">
    <property type="component" value="Unassembled WGS sequence"/>
</dbReference>
<dbReference type="AlphaFoldDB" id="A0A0Y6GEP8"/>
<protein>
    <submittedName>
        <fullName evidence="1">Uncharacterized protein</fullName>
    </submittedName>
</protein>
<name>A0A0Y6GEP8_NEIME</name>
<accession>A0A0Y6GEP8</accession>
<sequence length="63" mass="7648">MEKVWEIPAFPLNLFSSNEFFLFSTFSLCMKFCRMCRRNRQRGVLYRIVVEMGKRMFRAVLSE</sequence>
<evidence type="ECO:0000313" key="1">
    <source>
        <dbReference type="EMBL" id="SUA19615.1"/>
    </source>
</evidence>
<gene>
    <name evidence="1" type="ORF">NCTC8554_01322</name>
</gene>
<proteinExistence type="predicted"/>
<reference evidence="1 2" key="1">
    <citation type="submission" date="2018-06" db="EMBL/GenBank/DDBJ databases">
        <authorList>
            <consortium name="Pathogen Informatics"/>
            <person name="Doyle S."/>
        </authorList>
    </citation>
    <scope>NUCLEOTIDE SEQUENCE [LARGE SCALE GENOMIC DNA]</scope>
    <source>
        <strain evidence="1 2">NCTC8554</strain>
    </source>
</reference>
<evidence type="ECO:0000313" key="2">
    <source>
        <dbReference type="Proteomes" id="UP000254176"/>
    </source>
</evidence>
<organism evidence="1 2">
    <name type="scientific">Neisseria meningitidis</name>
    <dbReference type="NCBI Taxonomy" id="487"/>
    <lineage>
        <taxon>Bacteria</taxon>
        <taxon>Pseudomonadati</taxon>
        <taxon>Pseudomonadota</taxon>
        <taxon>Betaproteobacteria</taxon>
        <taxon>Neisseriales</taxon>
        <taxon>Neisseriaceae</taxon>
        <taxon>Neisseria</taxon>
    </lineage>
</organism>